<dbReference type="Gene3D" id="3.40.390.10">
    <property type="entry name" value="Collagenase (Catalytic Domain)"/>
    <property type="match status" value="1"/>
</dbReference>
<dbReference type="Proteomes" id="UP000238823">
    <property type="component" value="Unassembled WGS sequence"/>
</dbReference>
<keyword evidence="4" id="KW-0677">Repeat</keyword>
<evidence type="ECO:0000256" key="2">
    <source>
        <dbReference type="ARBA" id="ARBA00022723"/>
    </source>
</evidence>
<evidence type="ECO:0000256" key="7">
    <source>
        <dbReference type="ARBA" id="ARBA00023157"/>
    </source>
</evidence>
<accession>A0A2S9XLH9</accession>
<dbReference type="InterPro" id="IPR001818">
    <property type="entry name" value="Pept_M10_metallopeptidase"/>
</dbReference>
<dbReference type="GO" id="GO:0031012">
    <property type="term" value="C:extracellular matrix"/>
    <property type="evidence" value="ECO:0007669"/>
    <property type="project" value="InterPro"/>
</dbReference>
<organism evidence="9 10">
    <name type="scientific">Enhygromyxa salina</name>
    <dbReference type="NCBI Taxonomy" id="215803"/>
    <lineage>
        <taxon>Bacteria</taxon>
        <taxon>Pseudomonadati</taxon>
        <taxon>Myxococcota</taxon>
        <taxon>Polyangia</taxon>
        <taxon>Nannocystales</taxon>
        <taxon>Nannocystaceae</taxon>
        <taxon>Enhygromyxa</taxon>
    </lineage>
</organism>
<dbReference type="InterPro" id="IPR024079">
    <property type="entry name" value="MetalloPept_cat_dom_sf"/>
</dbReference>
<dbReference type="Pfam" id="PF00413">
    <property type="entry name" value="Peptidase_M10"/>
    <property type="match status" value="1"/>
</dbReference>
<keyword evidence="6" id="KW-0862">Zinc</keyword>
<evidence type="ECO:0000256" key="3">
    <source>
        <dbReference type="ARBA" id="ARBA00022729"/>
    </source>
</evidence>
<dbReference type="GO" id="GO:0004222">
    <property type="term" value="F:metalloendopeptidase activity"/>
    <property type="evidence" value="ECO:0007669"/>
    <property type="project" value="InterPro"/>
</dbReference>
<dbReference type="NCBIfam" id="TIGR02232">
    <property type="entry name" value="myxo_disulf_rpt"/>
    <property type="match status" value="1"/>
</dbReference>
<evidence type="ECO:0000313" key="10">
    <source>
        <dbReference type="Proteomes" id="UP000238823"/>
    </source>
</evidence>
<sequence length="651" mass="69126">MHHKWTIPGTVALVSLVGTPQRADAYCVTNQPLITFWSSKFPDLRIPVWISLSPDHTVAHTGQTPDDVARLALEVIARHNESALGPKLHFAGFTNKGYNLNIPFNNPMLTAAVELPVGITLMSMDCTDNKEICGDNATGCASFATRNDPSNPLTQSDPLGWVFFVPPGCEDSAGYSMNAYGDMAQVMLHELGHSLGLQHSNRDKAVCEANGKNVHGGSVTGTSGVMYSTVPANFAASRSWRRDDLQGLEYLYGAAASDLELAWWNDTSYPDYPDYPTATSLVDIQVSRAAVVANRTPAGVQGLVTTAPDGRVKHILMSEAGDVTPALGDLVVDPGPSGVTWSLPAIAMSDEGVNERLFVAWMANEALDSNLLTLRTAVRPTDTLAWQYADHPDEFRVNRLAAGYDPGSEVFMVTTLTPSTTEVRVVLFDIDGVSLGPAIDLEGLYAFGVGPPLCDDSRCLIPFSESEFGGPDFGIAEVMVDPRTPTVTLLSTEVLSQVNTYGSLALVSDDQGLMAGMGERRFLLGDYPGLSPDGVESKVNPNTDWALGIGHWANQNSSVSRLFQPRAIECGNGIVQAAEECDDANTTPGDGCSACVLDLGAGTGSGTGDTGGSGLDGENGCECRASSGDPGFGFLSMFGFLALGLRVRRVD</sequence>
<evidence type="ECO:0000259" key="8">
    <source>
        <dbReference type="Pfam" id="PF00413"/>
    </source>
</evidence>
<dbReference type="GO" id="GO:0006508">
    <property type="term" value="P:proteolysis"/>
    <property type="evidence" value="ECO:0007669"/>
    <property type="project" value="UniProtKB-KW"/>
</dbReference>
<proteinExistence type="predicted"/>
<comment type="caution">
    <text evidence="9">The sequence shown here is derived from an EMBL/GenBank/DDBJ whole genome shotgun (WGS) entry which is preliminary data.</text>
</comment>
<name>A0A2S9XLH9_9BACT</name>
<dbReference type="AlphaFoldDB" id="A0A2S9XLH9"/>
<keyword evidence="1" id="KW-0645">Protease</keyword>
<evidence type="ECO:0000256" key="4">
    <source>
        <dbReference type="ARBA" id="ARBA00022737"/>
    </source>
</evidence>
<dbReference type="Pfam" id="PF13948">
    <property type="entry name" value="DUF4215"/>
    <property type="match status" value="1"/>
</dbReference>
<dbReference type="SUPFAM" id="SSF55486">
    <property type="entry name" value="Metalloproteases ('zincins'), catalytic domain"/>
    <property type="match status" value="1"/>
</dbReference>
<protein>
    <submittedName>
        <fullName evidence="9">Matrixin</fullName>
    </submittedName>
</protein>
<keyword evidence="3" id="KW-0732">Signal</keyword>
<dbReference type="GO" id="GO:0008270">
    <property type="term" value="F:zinc ion binding"/>
    <property type="evidence" value="ECO:0007669"/>
    <property type="project" value="InterPro"/>
</dbReference>
<keyword evidence="5" id="KW-0378">Hydrolase</keyword>
<feature type="domain" description="Peptidase M10 metallopeptidase" evidence="8">
    <location>
        <begin position="178"/>
        <end position="208"/>
    </location>
</feature>
<gene>
    <name evidence="9" type="ORF">ENSA7_81250</name>
</gene>
<keyword evidence="7" id="KW-1015">Disulfide bond</keyword>
<dbReference type="EMBL" id="PVNL01000147">
    <property type="protein sequence ID" value="PRP93697.1"/>
    <property type="molecule type" value="Genomic_DNA"/>
</dbReference>
<evidence type="ECO:0000256" key="1">
    <source>
        <dbReference type="ARBA" id="ARBA00022670"/>
    </source>
</evidence>
<evidence type="ECO:0000256" key="5">
    <source>
        <dbReference type="ARBA" id="ARBA00022801"/>
    </source>
</evidence>
<evidence type="ECO:0000256" key="6">
    <source>
        <dbReference type="ARBA" id="ARBA00022833"/>
    </source>
</evidence>
<dbReference type="InterPro" id="IPR011936">
    <property type="entry name" value="Myxo_disulph_rpt"/>
</dbReference>
<keyword evidence="2" id="KW-0479">Metal-binding</keyword>
<reference evidence="9 10" key="1">
    <citation type="submission" date="2018-03" db="EMBL/GenBank/DDBJ databases">
        <title>Draft Genome Sequences of the Obligatory Marine Myxobacteria Enhygromyxa salina SWB007.</title>
        <authorList>
            <person name="Poehlein A."/>
            <person name="Moghaddam J.A."/>
            <person name="Harms H."/>
            <person name="Alanjari M."/>
            <person name="Koenig G.M."/>
            <person name="Daniel R."/>
            <person name="Schaeberle T.F."/>
        </authorList>
    </citation>
    <scope>NUCLEOTIDE SEQUENCE [LARGE SCALE GENOMIC DNA]</scope>
    <source>
        <strain evidence="9 10">SWB007</strain>
    </source>
</reference>
<evidence type="ECO:0000313" key="9">
    <source>
        <dbReference type="EMBL" id="PRP93697.1"/>
    </source>
</evidence>